<name>A0A1B0B2C4_9MUSC</name>
<proteinExistence type="predicted"/>
<protein>
    <submittedName>
        <fullName evidence="1">Uncharacterized protein</fullName>
    </submittedName>
</protein>
<sequence>MFEGSDSNEWILALSCRNLIKLINSFTKPLSIFHNTSENLLQSTTNGWELIVAAAAAAAGAAGAAAVATIACEVDNENIVALCFFICTLTN</sequence>
<dbReference type="AlphaFoldDB" id="A0A1B0B2C4"/>
<reference evidence="2" key="1">
    <citation type="submission" date="2015-01" db="EMBL/GenBank/DDBJ databases">
        <authorList>
            <person name="Aksoy S."/>
            <person name="Warren W."/>
            <person name="Wilson R.K."/>
        </authorList>
    </citation>
    <scope>NUCLEOTIDE SEQUENCE [LARGE SCALE GENOMIC DNA]</scope>
    <source>
        <strain evidence="2">IAEA</strain>
    </source>
</reference>
<evidence type="ECO:0000313" key="2">
    <source>
        <dbReference type="Proteomes" id="UP000092460"/>
    </source>
</evidence>
<reference evidence="1" key="2">
    <citation type="submission" date="2020-05" db="UniProtKB">
        <authorList>
            <consortium name="EnsemblMetazoa"/>
        </authorList>
    </citation>
    <scope>IDENTIFICATION</scope>
    <source>
        <strain evidence="1">IAEA</strain>
    </source>
</reference>
<accession>A0A1B0B2C4</accession>
<dbReference type="EMBL" id="JXJN01007586">
    <property type="status" value="NOT_ANNOTATED_CDS"/>
    <property type="molecule type" value="Genomic_DNA"/>
</dbReference>
<dbReference type="VEuPathDB" id="VectorBase:GPPI016665"/>
<keyword evidence="2" id="KW-1185">Reference proteome</keyword>
<evidence type="ECO:0000313" key="1">
    <source>
        <dbReference type="EnsemblMetazoa" id="GPPI016665-PA"/>
    </source>
</evidence>
<dbReference type="EnsemblMetazoa" id="GPPI016665-RA">
    <property type="protein sequence ID" value="GPPI016665-PA"/>
    <property type="gene ID" value="GPPI016665"/>
</dbReference>
<organism evidence="1 2">
    <name type="scientific">Glossina palpalis gambiensis</name>
    <dbReference type="NCBI Taxonomy" id="67801"/>
    <lineage>
        <taxon>Eukaryota</taxon>
        <taxon>Metazoa</taxon>
        <taxon>Ecdysozoa</taxon>
        <taxon>Arthropoda</taxon>
        <taxon>Hexapoda</taxon>
        <taxon>Insecta</taxon>
        <taxon>Pterygota</taxon>
        <taxon>Neoptera</taxon>
        <taxon>Endopterygota</taxon>
        <taxon>Diptera</taxon>
        <taxon>Brachycera</taxon>
        <taxon>Muscomorpha</taxon>
        <taxon>Hippoboscoidea</taxon>
        <taxon>Glossinidae</taxon>
        <taxon>Glossina</taxon>
    </lineage>
</organism>
<dbReference type="Proteomes" id="UP000092460">
    <property type="component" value="Unassembled WGS sequence"/>
</dbReference>